<reference evidence="11 12" key="1">
    <citation type="journal article" date="2007" name="Proc. Natl. Acad. Sci. U.S.A.">
        <title>The tiny eukaryote Ostreococcus provides genomic insights into the paradox of plankton speciation.</title>
        <authorList>
            <person name="Palenik B."/>
            <person name="Grimwood J."/>
            <person name="Aerts A."/>
            <person name="Rouze P."/>
            <person name="Salamov A."/>
            <person name="Putnam N."/>
            <person name="Dupont C."/>
            <person name="Jorgensen R."/>
            <person name="Derelle E."/>
            <person name="Rombauts S."/>
            <person name="Zhou K."/>
            <person name="Otillar R."/>
            <person name="Merchant S.S."/>
            <person name="Podell S."/>
            <person name="Gaasterland T."/>
            <person name="Napoli C."/>
            <person name="Gendler K."/>
            <person name="Manuell A."/>
            <person name="Tai V."/>
            <person name="Vallon O."/>
            <person name="Piganeau G."/>
            <person name="Jancek S."/>
            <person name="Heijde M."/>
            <person name="Jabbari K."/>
            <person name="Bowler C."/>
            <person name="Lohr M."/>
            <person name="Robbens S."/>
            <person name="Werner G."/>
            <person name="Dubchak I."/>
            <person name="Pazour G.J."/>
            <person name="Ren Q."/>
            <person name="Paulsen I."/>
            <person name="Delwiche C."/>
            <person name="Schmutz J."/>
            <person name="Rokhsar D."/>
            <person name="Van de Peer Y."/>
            <person name="Moreau H."/>
            <person name="Grigoriev I.V."/>
        </authorList>
    </citation>
    <scope>NUCLEOTIDE SEQUENCE [LARGE SCALE GENOMIC DNA]</scope>
    <source>
        <strain evidence="11 12">CCE9901</strain>
    </source>
</reference>
<dbReference type="CDD" id="cd11685">
    <property type="entry name" value="UEV_TSG101-like"/>
    <property type="match status" value="1"/>
</dbReference>
<dbReference type="InterPro" id="IPR052070">
    <property type="entry name" value="ESCRT-I_UEV_domain"/>
</dbReference>
<dbReference type="GO" id="GO:0008333">
    <property type="term" value="P:endosome to lysosome transport"/>
    <property type="evidence" value="ECO:0007669"/>
    <property type="project" value="TreeGrafter"/>
</dbReference>
<feature type="compositionally biased region" description="Pro residues" evidence="8">
    <location>
        <begin position="362"/>
        <end position="371"/>
    </location>
</feature>
<comment type="subcellular location">
    <subcellularLocation>
        <location evidence="1">Endosome</location>
    </subcellularLocation>
</comment>
<evidence type="ECO:0000256" key="3">
    <source>
        <dbReference type="ARBA" id="ARBA00022448"/>
    </source>
</evidence>
<evidence type="ECO:0008006" key="13">
    <source>
        <dbReference type="Google" id="ProtNLM"/>
    </source>
</evidence>
<evidence type="ECO:0000256" key="7">
    <source>
        <dbReference type="PROSITE-ProRule" id="PRU00644"/>
    </source>
</evidence>
<dbReference type="GO" id="GO:0015031">
    <property type="term" value="P:protein transport"/>
    <property type="evidence" value="ECO:0007669"/>
    <property type="project" value="UniProtKB-UniRule"/>
</dbReference>
<dbReference type="Pfam" id="PF05743">
    <property type="entry name" value="UEV"/>
    <property type="match status" value="1"/>
</dbReference>
<dbReference type="InterPro" id="IPR037202">
    <property type="entry name" value="ESCRT_assembly_dom"/>
</dbReference>
<comment type="similarity">
    <text evidence="2">Belongs to the ubiquitin-conjugating enzyme family. UEV subfamily.</text>
</comment>
<keyword evidence="5 7" id="KW-0653">Protein transport</keyword>
<dbReference type="KEGG" id="olu:OSTLU_86599"/>
<dbReference type="InterPro" id="IPR008883">
    <property type="entry name" value="UEV_N"/>
</dbReference>
<dbReference type="eggNOG" id="KOG2391">
    <property type="taxonomic scope" value="Eukaryota"/>
</dbReference>
<dbReference type="InterPro" id="IPR016135">
    <property type="entry name" value="UBQ-conjugating_enzyme/RWD"/>
</dbReference>
<dbReference type="Gramene" id="ABO94828">
    <property type="protein sequence ID" value="ABO94828"/>
    <property type="gene ID" value="OSTLU_86599"/>
</dbReference>
<feature type="domain" description="UEV" evidence="10">
    <location>
        <begin position="1"/>
        <end position="109"/>
    </location>
</feature>
<dbReference type="Gene3D" id="6.10.140.820">
    <property type="match status" value="1"/>
</dbReference>
<gene>
    <name evidence="11" type="ORF">OSTLU_86599</name>
</gene>
<feature type="region of interest" description="Disordered" evidence="8">
    <location>
        <begin position="334"/>
        <end position="395"/>
    </location>
</feature>
<dbReference type="PANTHER" id="PTHR23306:SF3">
    <property type="entry name" value="TUMOR SUPPRESSOR PROTEIN 101"/>
    <property type="match status" value="1"/>
</dbReference>
<dbReference type="GO" id="GO:0000813">
    <property type="term" value="C:ESCRT I complex"/>
    <property type="evidence" value="ECO:0007669"/>
    <property type="project" value="TreeGrafter"/>
</dbReference>
<dbReference type="Gene3D" id="3.10.110.10">
    <property type="entry name" value="Ubiquitin Conjugating Enzyme"/>
    <property type="match status" value="1"/>
</dbReference>
<evidence type="ECO:0000256" key="2">
    <source>
        <dbReference type="ARBA" id="ARBA00009594"/>
    </source>
</evidence>
<organism evidence="11 12">
    <name type="scientific">Ostreococcus lucimarinus (strain CCE9901)</name>
    <dbReference type="NCBI Taxonomy" id="436017"/>
    <lineage>
        <taxon>Eukaryota</taxon>
        <taxon>Viridiplantae</taxon>
        <taxon>Chlorophyta</taxon>
        <taxon>Mamiellophyceae</taxon>
        <taxon>Mamiellales</taxon>
        <taxon>Bathycoccaceae</taxon>
        <taxon>Ostreococcus</taxon>
    </lineage>
</organism>
<dbReference type="OMA" id="AFICMET"/>
<dbReference type="Proteomes" id="UP000001568">
    <property type="component" value="Chromosome 3"/>
</dbReference>
<dbReference type="Pfam" id="PF09454">
    <property type="entry name" value="Vps23_core"/>
    <property type="match status" value="1"/>
</dbReference>
<dbReference type="GO" id="GO:0043130">
    <property type="term" value="F:ubiquitin binding"/>
    <property type="evidence" value="ECO:0007669"/>
    <property type="project" value="TreeGrafter"/>
</dbReference>
<dbReference type="STRING" id="436017.A4RTQ7"/>
<name>A4RTQ7_OSTLU</name>
<dbReference type="PROSITE" id="PS51312">
    <property type="entry name" value="SB"/>
    <property type="match status" value="1"/>
</dbReference>
<sequence length="395" mass="44356">VRDDDYYHNDGSRERLLCAEGTIPIEYNGARYNIPVKMYAPSDYPTTPPTCFVTPTRDMVVKPNHGCVESDGMVVIERVFRWDRRRKMSDVARALSDVFSAEPPLFSKPARGVGNAGEATQRTATASTAETRPERVPFSVSVERRPSLNERFAQGQRATTSPRADDATAAQAWFRQTAIQSLTDRLKSGTEHHLDANAQLIETLLAHQTELYARKINLEQEKGVLRSMCDQFERDAQELRGATATMERWLEAHPDTGEVSFDPETAIEAADAMSRQLLNAHAKDAAIEDALDALDELLNDGKVQLEDYMRQVNKLCKEQFIARAEILVVSRMQQERGVTNGLAPRDDGAESPRDVDFDFLRPRPPQSSPPPRETRKPPPSWNSNSNSNPTGWWDC</sequence>
<evidence type="ECO:0000259" key="10">
    <source>
        <dbReference type="PROSITE" id="PS51322"/>
    </source>
</evidence>
<dbReference type="SUPFAM" id="SSF54495">
    <property type="entry name" value="UBC-like"/>
    <property type="match status" value="1"/>
</dbReference>
<dbReference type="PANTHER" id="PTHR23306">
    <property type="entry name" value="TUMOR SUSCEPTIBILITY GENE 101 PROTEIN-RELATED"/>
    <property type="match status" value="1"/>
</dbReference>
<keyword evidence="4" id="KW-0967">Endosome</keyword>
<feature type="compositionally biased region" description="Polar residues" evidence="8">
    <location>
        <begin position="118"/>
        <end position="130"/>
    </location>
</feature>
<evidence type="ECO:0000256" key="4">
    <source>
        <dbReference type="ARBA" id="ARBA00022753"/>
    </source>
</evidence>
<evidence type="ECO:0000313" key="12">
    <source>
        <dbReference type="Proteomes" id="UP000001568"/>
    </source>
</evidence>
<dbReference type="RefSeq" id="XP_001416535.1">
    <property type="nucleotide sequence ID" value="XM_001416498.1"/>
</dbReference>
<evidence type="ECO:0000256" key="8">
    <source>
        <dbReference type="SAM" id="MobiDB-lite"/>
    </source>
</evidence>
<dbReference type="GeneID" id="5000729"/>
<dbReference type="SUPFAM" id="SSF140111">
    <property type="entry name" value="Endosomal sorting complex assembly domain"/>
    <property type="match status" value="1"/>
</dbReference>
<dbReference type="InterPro" id="IPR017916">
    <property type="entry name" value="SB_dom"/>
</dbReference>
<dbReference type="HOGENOM" id="CLU_017548_0_0_1"/>
<keyword evidence="12" id="KW-1185">Reference proteome</keyword>
<dbReference type="PROSITE" id="PS51322">
    <property type="entry name" value="UEV"/>
    <property type="match status" value="1"/>
</dbReference>
<evidence type="ECO:0000259" key="9">
    <source>
        <dbReference type="PROSITE" id="PS51312"/>
    </source>
</evidence>
<feature type="compositionally biased region" description="Basic and acidic residues" evidence="8">
    <location>
        <begin position="344"/>
        <end position="361"/>
    </location>
</feature>
<feature type="non-terminal residue" evidence="11">
    <location>
        <position position="1"/>
    </location>
</feature>
<dbReference type="AlphaFoldDB" id="A4RTQ7"/>
<accession>A4RTQ7</accession>
<evidence type="ECO:0000256" key="5">
    <source>
        <dbReference type="ARBA" id="ARBA00022927"/>
    </source>
</evidence>
<feature type="domain" description="SB" evidence="9">
    <location>
        <begin position="271"/>
        <end position="339"/>
    </location>
</feature>
<keyword evidence="6" id="KW-0175">Coiled coil</keyword>
<proteinExistence type="inferred from homology"/>
<dbReference type="EMBL" id="CP000583">
    <property type="protein sequence ID" value="ABO94828.1"/>
    <property type="molecule type" value="Genomic_DNA"/>
</dbReference>
<dbReference type="OrthoDB" id="306304at2759"/>
<evidence type="ECO:0000313" key="11">
    <source>
        <dbReference type="EMBL" id="ABO94828.1"/>
    </source>
</evidence>
<keyword evidence="3 7" id="KW-0813">Transport</keyword>
<evidence type="ECO:0000256" key="6">
    <source>
        <dbReference type="ARBA" id="ARBA00023054"/>
    </source>
</evidence>
<protein>
    <recommendedName>
        <fullName evidence="13">UEV domain-containing protein</fullName>
    </recommendedName>
</protein>
<feature type="region of interest" description="Disordered" evidence="8">
    <location>
        <begin position="106"/>
        <end position="168"/>
    </location>
</feature>
<evidence type="ECO:0000256" key="1">
    <source>
        <dbReference type="ARBA" id="ARBA00004177"/>
    </source>
</evidence>